<evidence type="ECO:0000313" key="1">
    <source>
        <dbReference type="EMBL" id="SNZ01433.1"/>
    </source>
</evidence>
<keyword evidence="2" id="KW-1185">Reference proteome</keyword>
<organism evidence="1 2">
    <name type="scientific">Flagellimonas pacifica</name>
    <dbReference type="NCBI Taxonomy" id="1247520"/>
    <lineage>
        <taxon>Bacteria</taxon>
        <taxon>Pseudomonadati</taxon>
        <taxon>Bacteroidota</taxon>
        <taxon>Flavobacteriia</taxon>
        <taxon>Flavobacteriales</taxon>
        <taxon>Flavobacteriaceae</taxon>
        <taxon>Flagellimonas</taxon>
    </lineage>
</organism>
<sequence>MLNNWLTGDHRIDLPALFGYMGYQLVKKESTHLLFKQMKRCYVVVYTEQGYRYYKVQRPQEKLKASDLVREHVSRVEGSHNESIWDRVNAYYEDILKSKDMVLQGPPDPVLEKVDADFNHFHLYIEQGNAIADNFYSDILGSEKFGTRIGSSKANEVLFPLQNLQNEVCGYFVDTKTGVGDYGESAIGNSLWYSNIPESIDWLIVFKDPREAIAFDKKFRLKNVVYLALGEINYDTTRILFQIQRLTKLKKIVLTFTGSKKIEGYLRDLHFISLMDDSNFLLTLNERDLSVRFDIGEEKSFLRFFNSTKKFNQGLAKSFLNYNKVINQNLINQNSILVSKEDDNIKVRVPLEVNAIKYFVWSYFKNYLSKSLDILKPTYANWNSEWEATQSIQLKGKEVQPEDYRIAL</sequence>
<protein>
    <submittedName>
        <fullName evidence="1">Uncharacterized protein</fullName>
    </submittedName>
</protein>
<reference evidence="2" key="1">
    <citation type="submission" date="2017-09" db="EMBL/GenBank/DDBJ databases">
        <authorList>
            <person name="Varghese N."/>
            <person name="Submissions S."/>
        </authorList>
    </citation>
    <scope>NUCLEOTIDE SEQUENCE [LARGE SCALE GENOMIC DNA]</scope>
    <source>
        <strain evidence="2">DSM 25885</strain>
    </source>
</reference>
<accession>A0A285MXN0</accession>
<dbReference type="EMBL" id="OBEH01000005">
    <property type="protein sequence ID" value="SNZ01433.1"/>
    <property type="molecule type" value="Genomic_DNA"/>
</dbReference>
<proteinExistence type="predicted"/>
<gene>
    <name evidence="1" type="ORF">SAMN06265377_3272</name>
</gene>
<evidence type="ECO:0000313" key="2">
    <source>
        <dbReference type="Proteomes" id="UP000219048"/>
    </source>
</evidence>
<name>A0A285MXN0_9FLAO</name>
<dbReference type="AlphaFoldDB" id="A0A285MXN0"/>
<dbReference type="Proteomes" id="UP000219048">
    <property type="component" value="Unassembled WGS sequence"/>
</dbReference>